<dbReference type="Proteomes" id="UP000034841">
    <property type="component" value="Unassembled WGS sequence"/>
</dbReference>
<evidence type="ECO:0000313" key="2">
    <source>
        <dbReference type="Proteomes" id="UP000034841"/>
    </source>
</evidence>
<protein>
    <submittedName>
        <fullName evidence="1">Uncharacterized protein</fullName>
    </submittedName>
</protein>
<dbReference type="AlphaFoldDB" id="A0A0F8D3M0"/>
<proteinExistence type="predicted"/>
<accession>A0A0F8D3M0</accession>
<keyword evidence="2" id="KW-1185">Reference proteome</keyword>
<gene>
    <name evidence="1" type="ORF">CFO_g330</name>
</gene>
<reference evidence="1 2" key="1">
    <citation type="submission" date="2015-04" db="EMBL/GenBank/DDBJ databases">
        <title>Genome sequence of Ceratocystis platani, a major pathogen of plane trees.</title>
        <authorList>
            <person name="Belbahri L."/>
        </authorList>
    </citation>
    <scope>NUCLEOTIDE SEQUENCE [LARGE SCALE GENOMIC DNA]</scope>
    <source>
        <strain evidence="1 2">CFO</strain>
    </source>
</reference>
<sequence length="127" mass="13418">MFGMSKQNQVIERFWSTNGPNDCPQNKAPHISSHSALELALALLQPVHVEAREAVAPVEQGLLTVEFLLMAMSDLLHPYPVVVMVVEEEEVVEGAAAAAAEVVEAAAEGAAAEEDVVVAVVAVFSSP</sequence>
<name>A0A0F8D3M0_CERFI</name>
<comment type="caution">
    <text evidence="1">The sequence shown here is derived from an EMBL/GenBank/DDBJ whole genome shotgun (WGS) entry which is preliminary data.</text>
</comment>
<organism evidence="1 2">
    <name type="scientific">Ceratocystis fimbriata f. sp. platani</name>
    <dbReference type="NCBI Taxonomy" id="88771"/>
    <lineage>
        <taxon>Eukaryota</taxon>
        <taxon>Fungi</taxon>
        <taxon>Dikarya</taxon>
        <taxon>Ascomycota</taxon>
        <taxon>Pezizomycotina</taxon>
        <taxon>Sordariomycetes</taxon>
        <taxon>Hypocreomycetidae</taxon>
        <taxon>Microascales</taxon>
        <taxon>Ceratocystidaceae</taxon>
        <taxon>Ceratocystis</taxon>
    </lineage>
</organism>
<dbReference type="EMBL" id="LBBL01000011">
    <property type="protein sequence ID" value="KKF97322.1"/>
    <property type="molecule type" value="Genomic_DNA"/>
</dbReference>
<evidence type="ECO:0000313" key="1">
    <source>
        <dbReference type="EMBL" id="KKF97322.1"/>
    </source>
</evidence>